<dbReference type="InterPro" id="IPR001332">
    <property type="entry name" value="Arteri_GP5"/>
</dbReference>
<feature type="transmembrane region" description="Helical" evidence="1">
    <location>
        <begin position="99"/>
        <end position="118"/>
    </location>
</feature>
<protein>
    <submittedName>
        <fullName evidence="2">GP5</fullName>
    </submittedName>
</protein>
<dbReference type="KEGG" id="vg:30854462"/>
<organism evidence="2 3">
    <name type="scientific">RtClon arterivirus</name>
    <dbReference type="NCBI Taxonomy" id="2847272"/>
    <lineage>
        <taxon>Viruses</taxon>
        <taxon>Riboviria</taxon>
        <taxon>Orthornavirae</taxon>
        <taxon>Pisuviricota</taxon>
        <taxon>Pisoniviricetes</taxon>
        <taxon>Nidovirales</taxon>
        <taxon>Arnidovirineae</taxon>
        <taxon>Arteriviridae</taxon>
        <taxon>Variarterivirinae</taxon>
        <taxon>Betaarterivirus</taxon>
        <taxon>Chibartevirus</taxon>
        <taxon>Betaarterivirus ninrav</taxon>
    </lineage>
</organism>
<dbReference type="EMBL" id="KU302440">
    <property type="protein sequence ID" value="APT40626.1"/>
    <property type="molecule type" value="Genomic_RNA"/>
</dbReference>
<keyword evidence="1" id="KW-0812">Transmembrane</keyword>
<dbReference type="OrthoDB" id="14407at10239"/>
<evidence type="ECO:0000313" key="3">
    <source>
        <dbReference type="Proteomes" id="UP000201837"/>
    </source>
</evidence>
<evidence type="ECO:0000313" key="2">
    <source>
        <dbReference type="EMBL" id="APT40626.1"/>
    </source>
</evidence>
<dbReference type="Proteomes" id="UP000201837">
    <property type="component" value="Segment"/>
</dbReference>
<evidence type="ECO:0000256" key="1">
    <source>
        <dbReference type="SAM" id="Phobius"/>
    </source>
</evidence>
<keyword evidence="1" id="KW-0472">Membrane</keyword>
<accession>A0A1L6Z3P5</accession>
<keyword evidence="1" id="KW-1133">Transmembrane helix</keyword>
<dbReference type="Pfam" id="PF00951">
    <property type="entry name" value="Arteri_Gl"/>
    <property type="match status" value="1"/>
</dbReference>
<dbReference type="GO" id="GO:0019031">
    <property type="term" value="C:viral envelope"/>
    <property type="evidence" value="ECO:0007669"/>
    <property type="project" value="InterPro"/>
</dbReference>
<sequence length="193" mass="21436">MPACCSYLLFFLFIGWSCPATVAGSGNSSSTLQSIYNLTVCELNGTQWLATHFSWAAETFVLYPVITHIISRGFMTTSHLLDAIGLVAVAASGYHHGRYVLSSVYAVCASAAFVCFVVRMVKNCMSWRYSCTRYTNYILDTKGRVHRWHSPVLVERQGKIDVNGDLIDPKHVVIEGVKAQPVVRVPAEQWGPR</sequence>
<proteinExistence type="predicted"/>
<name>A0A1L6Z3P5_9NIDO</name>
<keyword evidence="3" id="KW-1185">Reference proteome</keyword>
<reference evidence="3" key="1">
    <citation type="submission" date="2015-12" db="EMBL/GenBank/DDBJ databases">
        <title>Detection and complete genome analysis of novel rat arteriviruses closely related to porcine reproductive and respiratory syndrome virus in China, 2014-2015.</title>
        <authorList>
            <person name="Wu Z."/>
            <person name="Jin Q."/>
        </authorList>
    </citation>
    <scope>NUCLEOTIDE SEQUENCE [LARGE SCALE GENOMIC DNA]</scope>
</reference>